<proteinExistence type="predicted"/>
<feature type="transmembrane region" description="Helical" evidence="6">
    <location>
        <begin position="121"/>
        <end position="143"/>
    </location>
</feature>
<evidence type="ECO:0000259" key="8">
    <source>
        <dbReference type="Pfam" id="PF04932"/>
    </source>
</evidence>
<name>A0A401JCP0_9PROT</name>
<feature type="transmembrane region" description="Helical" evidence="6">
    <location>
        <begin position="1060"/>
        <end position="1076"/>
    </location>
</feature>
<dbReference type="NCBIfam" id="NF037970">
    <property type="entry name" value="vanZ_1"/>
    <property type="match status" value="1"/>
</dbReference>
<keyword evidence="10" id="KW-1185">Reference proteome</keyword>
<feature type="transmembrane region" description="Helical" evidence="6">
    <location>
        <begin position="60"/>
        <end position="77"/>
    </location>
</feature>
<evidence type="ECO:0000313" key="9">
    <source>
        <dbReference type="EMBL" id="GBL45344.1"/>
    </source>
</evidence>
<feature type="transmembrane region" description="Helical" evidence="6">
    <location>
        <begin position="533"/>
        <end position="555"/>
    </location>
</feature>
<sequence length="1095" mass="120951">MNNKPARSISVTYAALAYLCFVIYGSLVPLDFHDVPWDQALQHFGAIPWLAMDTISRADWVANLVLYMPLAFLLMWAQRPRSSAGYWAASIVALTVCIALAVGIEFTQMYFPPRTVSLNDIVAEVIGSVLGTGLWLLAGEAIAHRFSRLSEGGDAALTAAFVLYLLSYLALSLFPYDFVIASNELATRLATGRDSWFVSPVVCSDALRCVARLAEEALVVAPLGALMARWLRGPKAARVLVAMSAGALLGMLIEITQLFLESGISQGASVLTRALGMGLGAVVYQRLLAHAFTAQVRLQIRWLAALALPFYLIAVVVLQNDHLSGWLGWHNGLARLPEVHFLPFYYHYYTSEALALSSLLMVLAAYSPLGVLAFLWQLGAVRRMGATVPALLAALIAAAVEFSKLFQSTQHSDPTNVMLAALAAAAGYRVLVWMNALNTTARHRTARQQTHAAPTADNTHPESLAQYPDSRGGINPLALVSVGILVWVVLRYPLGSLWLGGALLAYAALLWRWPRAWLVAVPAMLPVLDLAPFTGRFFFDEFDCLILVTFAVVGWRRNSGRLVWNLSAAAWLLLALFTLSVVTAALVGMYPFPALDANSFSNYNSHYNALRVAKGLLWILLLLPLLRMGLNQNAVRSQRLLTLGVTLGVLAGGISVLWERAAFTGLLNFSGDYRVAGMFSGMHIGGAYIEAYFATALPFVVWWTLRSRRALSRLFGVGVFALGVYALLVTYARGGYVALALSMAVLGLGLLMRRKASVRSSQILGGLALLLVLGGIAWPVLEGRFMQSRLAVTQQDAGIRAAHWQEAIDMMDSGIGTQLFGMGLGRYPETYFWRNEQNVRPSNYQFVTQKDNTWLELSGGDALYFEQIVAVRADRHYRLSFAARSRQDRADLNVPVCEKWMQNSAACVWQSVHVGNTGGQWRHFVLEVDTAKFSRHPWYAQRSVKMSFYNPNPGTLLDVDDVSLRDEAGHELVKNGSFSAGMDHWFFAADNHLRWHFMDLWLQLYFEQGGLGLALFAAMVIYACVALVRRWREPEFPAPALAAALVAFLTVGVADSLFDAPRMTLLFFLLWAWIAVRERPHLRHSARKRPRVQPQ</sequence>
<dbReference type="EMBL" id="BGOW01000010">
    <property type="protein sequence ID" value="GBL45344.1"/>
    <property type="molecule type" value="Genomic_DNA"/>
</dbReference>
<feature type="transmembrane region" description="Helical" evidence="6">
    <location>
        <begin position="497"/>
        <end position="513"/>
    </location>
</feature>
<dbReference type="GO" id="GO:0016020">
    <property type="term" value="C:membrane"/>
    <property type="evidence" value="ECO:0007669"/>
    <property type="project" value="UniProtKB-SubCell"/>
</dbReference>
<evidence type="ECO:0000256" key="2">
    <source>
        <dbReference type="ARBA" id="ARBA00022692"/>
    </source>
</evidence>
<feature type="transmembrane region" description="Helical" evidence="6">
    <location>
        <begin position="353"/>
        <end position="376"/>
    </location>
</feature>
<keyword evidence="2 6" id="KW-0812">Transmembrane</keyword>
<dbReference type="Pfam" id="PF04932">
    <property type="entry name" value="Wzy_C"/>
    <property type="match status" value="1"/>
</dbReference>
<feature type="transmembrane region" description="Helical" evidence="6">
    <location>
        <begin position="300"/>
        <end position="319"/>
    </location>
</feature>
<feature type="transmembrane region" description="Helical" evidence="6">
    <location>
        <begin position="266"/>
        <end position="288"/>
    </location>
</feature>
<evidence type="ECO:0000256" key="6">
    <source>
        <dbReference type="SAM" id="Phobius"/>
    </source>
</evidence>
<dbReference type="RefSeq" id="WP_189836305.1">
    <property type="nucleotide sequence ID" value="NZ_BGOW01000010.1"/>
</dbReference>
<comment type="subcellular location">
    <subcellularLocation>
        <location evidence="1">Membrane</location>
        <topology evidence="1">Multi-pass membrane protein</topology>
    </subcellularLocation>
</comment>
<accession>A0A401JCP0</accession>
<keyword evidence="3 6" id="KW-1133">Transmembrane helix</keyword>
<feature type="transmembrane region" description="Helical" evidence="6">
    <location>
        <begin position="1010"/>
        <end position="1029"/>
    </location>
</feature>
<evidence type="ECO:0000256" key="5">
    <source>
        <dbReference type="SAM" id="MobiDB-lite"/>
    </source>
</evidence>
<feature type="transmembrane region" description="Helical" evidence="6">
    <location>
        <begin position="12"/>
        <end position="30"/>
    </location>
</feature>
<comment type="caution">
    <text evidence="9">The sequence shown here is derived from an EMBL/GenBank/DDBJ whole genome shotgun (WGS) entry which is preliminary data.</text>
</comment>
<gene>
    <name evidence="9" type="ORF">SFMTTN_1151</name>
</gene>
<evidence type="ECO:0000259" key="7">
    <source>
        <dbReference type="Pfam" id="PF04892"/>
    </source>
</evidence>
<evidence type="ECO:0000313" key="10">
    <source>
        <dbReference type="Proteomes" id="UP000286806"/>
    </source>
</evidence>
<dbReference type="PANTHER" id="PTHR37422">
    <property type="entry name" value="TEICHURONIC ACID BIOSYNTHESIS PROTEIN TUAE"/>
    <property type="match status" value="1"/>
</dbReference>
<feature type="transmembrane region" description="Helical" evidence="6">
    <location>
        <begin position="388"/>
        <end position="406"/>
    </location>
</feature>
<feature type="transmembrane region" description="Helical" evidence="6">
    <location>
        <begin position="678"/>
        <end position="703"/>
    </location>
</feature>
<dbReference type="Proteomes" id="UP000286806">
    <property type="component" value="Unassembled WGS sequence"/>
</dbReference>
<dbReference type="Gene3D" id="2.60.120.260">
    <property type="entry name" value="Galactose-binding domain-like"/>
    <property type="match status" value="1"/>
</dbReference>
<feature type="transmembrane region" description="Helical" evidence="6">
    <location>
        <begin position="710"/>
        <end position="728"/>
    </location>
</feature>
<feature type="transmembrane region" description="Helical" evidence="6">
    <location>
        <begin position="763"/>
        <end position="781"/>
    </location>
</feature>
<protein>
    <submittedName>
        <fullName evidence="9">Uncharacterized protein</fullName>
    </submittedName>
</protein>
<feature type="transmembrane region" description="Helical" evidence="6">
    <location>
        <begin position="1036"/>
        <end position="1054"/>
    </location>
</feature>
<dbReference type="InterPro" id="IPR007016">
    <property type="entry name" value="O-antigen_ligase-rel_domated"/>
</dbReference>
<evidence type="ECO:0000256" key="4">
    <source>
        <dbReference type="ARBA" id="ARBA00023136"/>
    </source>
</evidence>
<feature type="transmembrane region" description="Helical" evidence="6">
    <location>
        <begin position="734"/>
        <end position="751"/>
    </location>
</feature>
<feature type="region of interest" description="Disordered" evidence="5">
    <location>
        <begin position="444"/>
        <end position="465"/>
    </location>
</feature>
<dbReference type="AlphaFoldDB" id="A0A401JCP0"/>
<feature type="transmembrane region" description="Helical" evidence="6">
    <location>
        <begin position="640"/>
        <end position="658"/>
    </location>
</feature>
<feature type="domain" description="VanZ-like" evidence="7">
    <location>
        <begin position="18"/>
        <end position="137"/>
    </location>
</feature>
<feature type="transmembrane region" description="Helical" evidence="6">
    <location>
        <begin position="84"/>
        <end position="109"/>
    </location>
</feature>
<feature type="transmembrane region" description="Helical" evidence="6">
    <location>
        <begin position="240"/>
        <end position="260"/>
    </location>
</feature>
<feature type="domain" description="O-antigen ligase-related" evidence="8">
    <location>
        <begin position="719"/>
        <end position="857"/>
    </location>
</feature>
<feature type="transmembrane region" description="Helical" evidence="6">
    <location>
        <begin position="609"/>
        <end position="628"/>
    </location>
</feature>
<dbReference type="Pfam" id="PF04892">
    <property type="entry name" value="VanZ"/>
    <property type="match status" value="1"/>
</dbReference>
<evidence type="ECO:0000256" key="1">
    <source>
        <dbReference type="ARBA" id="ARBA00004141"/>
    </source>
</evidence>
<reference evidence="9 10" key="1">
    <citation type="journal article" date="2019" name="Front. Microbiol.">
        <title>Genomes of Neutrophilic Sulfur-Oxidizing Chemolithoautotrophs Representing 9 Proteobacterial Species From 8 Genera.</title>
        <authorList>
            <person name="Watanabe T."/>
            <person name="Kojima H."/>
            <person name="Umezawa K."/>
            <person name="Hori C."/>
            <person name="Takasuka T.E."/>
            <person name="Kato Y."/>
            <person name="Fukui M."/>
        </authorList>
    </citation>
    <scope>NUCLEOTIDE SEQUENCE [LARGE SCALE GENOMIC DNA]</scope>
    <source>
        <strain evidence="9 10">TTN</strain>
    </source>
</reference>
<dbReference type="InterPro" id="IPR006976">
    <property type="entry name" value="VanZ-like"/>
</dbReference>
<evidence type="ECO:0000256" key="3">
    <source>
        <dbReference type="ARBA" id="ARBA00022989"/>
    </source>
</evidence>
<feature type="transmembrane region" description="Helical" evidence="6">
    <location>
        <begin position="562"/>
        <end position="589"/>
    </location>
</feature>
<dbReference type="InterPro" id="IPR051533">
    <property type="entry name" value="WaaL-like"/>
</dbReference>
<dbReference type="PANTHER" id="PTHR37422:SF13">
    <property type="entry name" value="LIPOPOLYSACCHARIDE BIOSYNTHESIS PROTEIN PA4999-RELATED"/>
    <property type="match status" value="1"/>
</dbReference>
<organism evidence="9 10">
    <name type="scientific">Sulfuriferula multivorans</name>
    <dbReference type="NCBI Taxonomy" id="1559896"/>
    <lineage>
        <taxon>Bacteria</taxon>
        <taxon>Pseudomonadati</taxon>
        <taxon>Pseudomonadota</taxon>
        <taxon>Betaproteobacteria</taxon>
        <taxon>Nitrosomonadales</taxon>
        <taxon>Sulfuricellaceae</taxon>
        <taxon>Sulfuriferula</taxon>
    </lineage>
</organism>
<keyword evidence="4 6" id="KW-0472">Membrane</keyword>